<sequence length="184" mass="21089">MLFGPEGEGSIKIYLDALMGQSRYGKLKRHLEAFGYHPRWHPTDTGSHHVRVVKPPAQDGRDDVANDGENQLPRQMLRKVKKMTTPKTITKSMKKNTTSRILRNTVDQPQHKEVDTQGPRLGQPINLWGRVVWNNGPGTQVQRLNVRGWKKCPNNYVNQSIHVEDLDPEDIMLVADLRDRLNAR</sequence>
<dbReference type="AlphaFoldDB" id="A0A803NLK9"/>
<keyword evidence="2" id="KW-1185">Reference proteome</keyword>
<name>A0A803NLK9_CANSA</name>
<dbReference type="EMBL" id="UZAU01000073">
    <property type="status" value="NOT_ANNOTATED_CDS"/>
    <property type="molecule type" value="Genomic_DNA"/>
</dbReference>
<dbReference type="EnsemblPlants" id="evm.model.01.2542">
    <property type="protein sequence ID" value="cds.evm.model.01.2542"/>
    <property type="gene ID" value="evm.TU.01.2542"/>
</dbReference>
<evidence type="ECO:0000313" key="1">
    <source>
        <dbReference type="EnsemblPlants" id="cds.evm.model.01.2542"/>
    </source>
</evidence>
<proteinExistence type="predicted"/>
<accession>A0A803NLK9</accession>
<dbReference type="Gramene" id="evm.model.01.2542">
    <property type="protein sequence ID" value="cds.evm.model.01.2542"/>
    <property type="gene ID" value="evm.TU.01.2542"/>
</dbReference>
<organism evidence="1 2">
    <name type="scientific">Cannabis sativa</name>
    <name type="common">Hemp</name>
    <name type="synonym">Marijuana</name>
    <dbReference type="NCBI Taxonomy" id="3483"/>
    <lineage>
        <taxon>Eukaryota</taxon>
        <taxon>Viridiplantae</taxon>
        <taxon>Streptophyta</taxon>
        <taxon>Embryophyta</taxon>
        <taxon>Tracheophyta</taxon>
        <taxon>Spermatophyta</taxon>
        <taxon>Magnoliopsida</taxon>
        <taxon>eudicotyledons</taxon>
        <taxon>Gunneridae</taxon>
        <taxon>Pentapetalae</taxon>
        <taxon>rosids</taxon>
        <taxon>fabids</taxon>
        <taxon>Rosales</taxon>
        <taxon>Cannabaceae</taxon>
        <taxon>Cannabis</taxon>
    </lineage>
</organism>
<dbReference type="Proteomes" id="UP000596661">
    <property type="component" value="Chromosome 1"/>
</dbReference>
<reference evidence="1" key="2">
    <citation type="submission" date="2021-03" db="UniProtKB">
        <authorList>
            <consortium name="EnsemblPlants"/>
        </authorList>
    </citation>
    <scope>IDENTIFICATION</scope>
</reference>
<evidence type="ECO:0000313" key="2">
    <source>
        <dbReference type="Proteomes" id="UP000596661"/>
    </source>
</evidence>
<reference evidence="1" key="1">
    <citation type="submission" date="2018-11" db="EMBL/GenBank/DDBJ databases">
        <authorList>
            <person name="Grassa J C."/>
        </authorList>
    </citation>
    <scope>NUCLEOTIDE SEQUENCE [LARGE SCALE GENOMIC DNA]</scope>
</reference>
<protein>
    <submittedName>
        <fullName evidence="1">Uncharacterized protein</fullName>
    </submittedName>
</protein>